<evidence type="ECO:0000256" key="1">
    <source>
        <dbReference type="ARBA" id="ARBA00023015"/>
    </source>
</evidence>
<sequence>MTSKYEIFKHHILEQILNGELVKGQKLPTESEMMAAFSVSRYTVRRAISDLENDHYVYRVQGGGSYVADWQAKQKQDKAPSVIGILSTHVASYIFPAIIDGADQVISENGYSLVLANTHNEPKRERIALINMMKQNLAGLIIEPTRSATATPNSDLYDKLREDGVPMIFINATYPNFDEVSVISDDQAAIYQATKYLMEKGHKLIVGAFQVDDRQGVNRLDGFMRAYQEQSELLTEFTPVIYKSDETTQVLHHINDILMRSPELRPTAIIAYNDQLAIQIIALAHDLGLRVPEDVSVMGFDDFQMSRYVTPPLTTMSHEKERMGRDAANLLLQQIKHHKVESICYEPRLVVRDSVQDLPTTNKLLNV</sequence>
<evidence type="ECO:0000256" key="3">
    <source>
        <dbReference type="ARBA" id="ARBA00023163"/>
    </source>
</evidence>
<proteinExistence type="predicted"/>
<dbReference type="Gene3D" id="1.10.10.10">
    <property type="entry name" value="Winged helix-like DNA-binding domain superfamily/Winged helix DNA-binding domain"/>
    <property type="match status" value="1"/>
</dbReference>
<keyword evidence="3" id="KW-0804">Transcription</keyword>
<keyword evidence="2" id="KW-0238">DNA-binding</keyword>
<dbReference type="PANTHER" id="PTHR30146:SF150">
    <property type="entry name" value="ARABINOSE METABOLISM TRANSCRIPTIONAL REPRESSOR"/>
    <property type="match status" value="1"/>
</dbReference>
<dbReference type="SUPFAM" id="SSF53822">
    <property type="entry name" value="Periplasmic binding protein-like I"/>
    <property type="match status" value="1"/>
</dbReference>
<accession>A0ABM6HW40</accession>
<dbReference type="PRINTS" id="PR00035">
    <property type="entry name" value="HTHGNTR"/>
</dbReference>
<evidence type="ECO:0000259" key="4">
    <source>
        <dbReference type="PROSITE" id="PS50949"/>
    </source>
</evidence>
<dbReference type="InterPro" id="IPR000524">
    <property type="entry name" value="Tscrpt_reg_HTH_GntR"/>
</dbReference>
<name>A0ABM6HW40_9LACO</name>
<dbReference type="InterPro" id="IPR046335">
    <property type="entry name" value="LacI/GalR-like_sensor"/>
</dbReference>
<dbReference type="Pfam" id="PF13377">
    <property type="entry name" value="Peripla_BP_3"/>
    <property type="match status" value="1"/>
</dbReference>
<dbReference type="Pfam" id="PF00392">
    <property type="entry name" value="GntR"/>
    <property type="match status" value="1"/>
</dbReference>
<evidence type="ECO:0000313" key="5">
    <source>
        <dbReference type="EMBL" id="AQN80348.1"/>
    </source>
</evidence>
<dbReference type="PANTHER" id="PTHR30146">
    <property type="entry name" value="LACI-RELATED TRANSCRIPTIONAL REPRESSOR"/>
    <property type="match status" value="1"/>
</dbReference>
<dbReference type="PROSITE" id="PS50949">
    <property type="entry name" value="HTH_GNTR"/>
    <property type="match status" value="1"/>
</dbReference>
<keyword evidence="1" id="KW-0805">Transcription regulation</keyword>
<dbReference type="InterPro" id="IPR028082">
    <property type="entry name" value="Peripla_BP_I"/>
</dbReference>
<reference evidence="5 6" key="1">
    <citation type="submission" date="2016-06" db="EMBL/GenBank/DDBJ databases">
        <authorList>
            <person name="Kim H.J."/>
        </authorList>
    </citation>
    <scope>NUCLEOTIDE SEQUENCE [LARGE SCALE GENOMIC DNA]</scope>
    <source>
        <strain evidence="5 6">KFRI01</strain>
    </source>
</reference>
<dbReference type="Gene3D" id="3.40.50.2300">
    <property type="match status" value="2"/>
</dbReference>
<dbReference type="InterPro" id="IPR036388">
    <property type="entry name" value="WH-like_DNA-bd_sf"/>
</dbReference>
<organism evidence="5 6">
    <name type="scientific">Leuconostoc garlicum</name>
    <dbReference type="NCBI Taxonomy" id="255248"/>
    <lineage>
        <taxon>Bacteria</taxon>
        <taxon>Bacillati</taxon>
        <taxon>Bacillota</taxon>
        <taxon>Bacilli</taxon>
        <taxon>Lactobacillales</taxon>
        <taxon>Lactobacillaceae</taxon>
        <taxon>Leuconostoc</taxon>
    </lineage>
</organism>
<gene>
    <name evidence="5" type="ORF">A9176_08310</name>
</gene>
<dbReference type="Proteomes" id="UP000188147">
    <property type="component" value="Chromosome"/>
</dbReference>
<dbReference type="RefSeq" id="WP_077283187.1">
    <property type="nucleotide sequence ID" value="NZ_CP016329.1"/>
</dbReference>
<evidence type="ECO:0000313" key="6">
    <source>
        <dbReference type="Proteomes" id="UP000188147"/>
    </source>
</evidence>
<dbReference type="SMART" id="SM00345">
    <property type="entry name" value="HTH_GNTR"/>
    <property type="match status" value="1"/>
</dbReference>
<dbReference type="InterPro" id="IPR033532">
    <property type="entry name" value="AraR_ligand_bind_dom"/>
</dbReference>
<feature type="domain" description="HTH gntR-type" evidence="4">
    <location>
        <begin position="2"/>
        <end position="70"/>
    </location>
</feature>
<evidence type="ECO:0000256" key="2">
    <source>
        <dbReference type="ARBA" id="ARBA00023125"/>
    </source>
</evidence>
<dbReference type="CDD" id="cd07377">
    <property type="entry name" value="WHTH_GntR"/>
    <property type="match status" value="1"/>
</dbReference>
<protein>
    <submittedName>
        <fullName evidence="5">GntR family transcriptional regulator</fullName>
    </submittedName>
</protein>
<dbReference type="InterPro" id="IPR036390">
    <property type="entry name" value="WH_DNA-bd_sf"/>
</dbReference>
<dbReference type="SUPFAM" id="SSF46785">
    <property type="entry name" value="Winged helix' DNA-binding domain"/>
    <property type="match status" value="1"/>
</dbReference>
<keyword evidence="6" id="KW-1185">Reference proteome</keyword>
<dbReference type="CDD" id="cd01541">
    <property type="entry name" value="PBP1_AraR"/>
    <property type="match status" value="1"/>
</dbReference>
<dbReference type="EMBL" id="CP016329">
    <property type="protein sequence ID" value="AQN80348.1"/>
    <property type="molecule type" value="Genomic_DNA"/>
</dbReference>